<dbReference type="Pfam" id="PF09872">
    <property type="entry name" value="DUF2099"/>
    <property type="match status" value="1"/>
</dbReference>
<name>A0A7G9YCN9_9EURY</name>
<accession>A0A7G9YCN9</accession>
<dbReference type="AlphaFoldDB" id="A0A7G9YCN9"/>
<dbReference type="EMBL" id="MT631149">
    <property type="protein sequence ID" value="QNO45773.1"/>
    <property type="molecule type" value="Genomic_DNA"/>
</dbReference>
<sequence length="283" mass="30420">MPHVMEMLGTSRVTVADGKVVDVGKSRIRWCPLFDKLHGIKEITEDAVRTNMEFRIAELGMFTKARNLDVDVFVNFGASEVMMTGLRTGLIDTTVTACDGAGTVITDNPGLVQGMGAQISGLVETEPIQEIIDGIRERSGTVVDPDAASIDPAVGVCHASELGYRRIAVTVIDPATALLIRRIESELGIKAIIIAAHITALSRSEVQDLLDLVDIVTGCASKHVRDLVNPLAQVGTAIPLFALTQAGKELVIERAKEIETPVLINTMPLPVLPEQKQPAGWEL</sequence>
<reference evidence="2" key="1">
    <citation type="submission" date="2020-06" db="EMBL/GenBank/DDBJ databases">
        <title>Unique genomic features of the anaerobic methanotrophic archaea.</title>
        <authorList>
            <person name="Chadwick G.L."/>
            <person name="Skennerton C.T."/>
            <person name="Laso-Perez R."/>
            <person name="Leu A.O."/>
            <person name="Speth D.R."/>
            <person name="Yu H."/>
            <person name="Morgan-Lang C."/>
            <person name="Hatzenpichler R."/>
            <person name="Goudeau D."/>
            <person name="Malmstrom R."/>
            <person name="Brazelton W.J."/>
            <person name="Woyke T."/>
            <person name="Hallam S.J."/>
            <person name="Tyson G.W."/>
            <person name="Wegener G."/>
            <person name="Boetius A."/>
            <person name="Orphan V."/>
        </authorList>
    </citation>
    <scope>NUCLEOTIDE SEQUENCE</scope>
</reference>
<dbReference type="PIRSF" id="PIRSF004929">
    <property type="entry name" value="UCP004929"/>
    <property type="match status" value="1"/>
</dbReference>
<organism evidence="2">
    <name type="scientific">Candidatus Methanogaster sp. ANME-2c ERB4</name>
    <dbReference type="NCBI Taxonomy" id="2759911"/>
    <lineage>
        <taxon>Archaea</taxon>
        <taxon>Methanobacteriati</taxon>
        <taxon>Methanobacteriota</taxon>
        <taxon>Stenosarchaea group</taxon>
        <taxon>Methanomicrobia</taxon>
        <taxon>Methanosarcinales</taxon>
        <taxon>ANME-2 cluster</taxon>
        <taxon>Candidatus Methanogasteraceae</taxon>
        <taxon>Candidatus Methanogaster</taxon>
    </lineage>
</organism>
<dbReference type="NCBIfam" id="TIGR03275">
    <property type="entry name" value="methan_mark_8"/>
    <property type="match status" value="1"/>
</dbReference>
<evidence type="ECO:0008006" key="3">
    <source>
        <dbReference type="Google" id="ProtNLM"/>
    </source>
</evidence>
<protein>
    <recommendedName>
        <fullName evidence="3">Methanogenesis marker protein 8</fullName>
    </recommendedName>
</protein>
<evidence type="ECO:0000313" key="1">
    <source>
        <dbReference type="EMBL" id="QNO43198.1"/>
    </source>
</evidence>
<dbReference type="InterPro" id="IPR009181">
    <property type="entry name" value="Methan_mark_8"/>
</dbReference>
<evidence type="ECO:0000313" key="2">
    <source>
        <dbReference type="EMBL" id="QNO45773.1"/>
    </source>
</evidence>
<proteinExistence type="predicted"/>
<dbReference type="EMBL" id="MT630798">
    <property type="protein sequence ID" value="QNO43198.1"/>
    <property type="molecule type" value="Genomic_DNA"/>
</dbReference>
<gene>
    <name evidence="2" type="ORF">FHBEAHMJ_00024</name>
    <name evidence="1" type="ORF">LCCJCFLF_00009</name>
</gene>